<keyword evidence="1" id="KW-0805">Transcription regulation</keyword>
<dbReference type="PROSITE" id="PS51525">
    <property type="entry name" value="NET"/>
    <property type="match status" value="1"/>
</dbReference>
<feature type="region of interest" description="Disordered" evidence="6">
    <location>
        <begin position="559"/>
        <end position="603"/>
    </location>
</feature>
<sequence>MATGPLVDGGVGYREMQRLSESKVYTRKYHKGGPKPNPSENFQPSLESHPPAASQKFLAATTGDVDSSLQQLQTPPLLLFENQRPQQSAAASDEDVFSFNNKLNADHQIANGQNRFVSITLASKTKLEVREVRRKLNRELDQVRSLVRKLETRQLQVCTNNHHSEAPGSDAAFTTMIAPVFSAANSVAAATPSRGQLNARVPHGVTAENGSLRMRTPMDNQYYNNSDSVSEKEKLPPPEPTSKKSKVNGSNNGLKFVENKNYELAFKKCGAFLSKLMKHKNGWVFNNPVDAKLLGLHDYHSIIRYPMDLGTVKSRLSKNWYKNPAEFAEDVRLTFRNAMTYNPKGQDVHTMAEELLQMFEKQWPVIEAKIVYLPSPPSLKRPPPLDMRVLERSDSAMQPLSVNSKTNPVSQITHFGRPPTSKKPKVKDANKREMTFEEKQRLSNNLQNLPSEKLDIIVQIIKRRNFMFSQSEEEIEVDIDSVDTETLWELDRMVINYKKILSKNKRKEKLASLEKVEIVEVAQQRGALLVLNSNIGFRQDVKVDFHEAVGAASSIVAGEKKRENGSKCSSSSSSSSDSESTSSDSDSESSSGCGSDAEQLPRT</sequence>
<dbReference type="InterPro" id="IPR036427">
    <property type="entry name" value="Bromodomain-like_sf"/>
</dbReference>
<feature type="compositionally biased region" description="Polar residues" evidence="6">
    <location>
        <begin position="400"/>
        <end position="413"/>
    </location>
</feature>
<evidence type="ECO:0000256" key="6">
    <source>
        <dbReference type="SAM" id="MobiDB-lite"/>
    </source>
</evidence>
<evidence type="ECO:0000256" key="5">
    <source>
        <dbReference type="SAM" id="Coils"/>
    </source>
</evidence>
<dbReference type="SMART" id="SM00297">
    <property type="entry name" value="BROMO"/>
    <property type="match status" value="1"/>
</dbReference>
<dbReference type="PRINTS" id="PR00503">
    <property type="entry name" value="BROMODOMAIN"/>
</dbReference>
<feature type="compositionally biased region" description="Polar residues" evidence="6">
    <location>
        <begin position="218"/>
        <end position="228"/>
    </location>
</feature>
<dbReference type="InterPro" id="IPR027353">
    <property type="entry name" value="NET_dom"/>
</dbReference>
<dbReference type="InterPro" id="IPR038336">
    <property type="entry name" value="NET_sf"/>
</dbReference>
<feature type="region of interest" description="Disordered" evidence="6">
    <location>
        <begin position="400"/>
        <end position="429"/>
    </location>
</feature>
<dbReference type="AlphaFoldDB" id="A0A2I0ACV7"/>
<dbReference type="Proteomes" id="UP000236161">
    <property type="component" value="Unassembled WGS sequence"/>
</dbReference>
<proteinExistence type="predicted"/>
<evidence type="ECO:0000313" key="9">
    <source>
        <dbReference type="EMBL" id="PKA53346.1"/>
    </source>
</evidence>
<feature type="coiled-coil region" evidence="5">
    <location>
        <begin position="122"/>
        <end position="153"/>
    </location>
</feature>
<dbReference type="InterPro" id="IPR001487">
    <property type="entry name" value="Bromodomain"/>
</dbReference>
<dbReference type="EMBL" id="KZ451999">
    <property type="protein sequence ID" value="PKA53346.1"/>
    <property type="molecule type" value="Genomic_DNA"/>
</dbReference>
<dbReference type="Pfam" id="PF00439">
    <property type="entry name" value="Bromodomain"/>
    <property type="match status" value="1"/>
</dbReference>
<feature type="region of interest" description="Disordered" evidence="6">
    <location>
        <begin position="22"/>
        <end position="53"/>
    </location>
</feature>
<evidence type="ECO:0000259" key="8">
    <source>
        <dbReference type="PROSITE" id="PS51525"/>
    </source>
</evidence>
<dbReference type="Pfam" id="PF17035">
    <property type="entry name" value="BET"/>
    <property type="match status" value="1"/>
</dbReference>
<protein>
    <submittedName>
        <fullName evidence="9">Transcription factor GTE4</fullName>
    </submittedName>
</protein>
<gene>
    <name evidence="9" type="primary">GTE4</name>
    <name evidence="9" type="ORF">AXF42_Ash010076</name>
</gene>
<feature type="region of interest" description="Disordered" evidence="6">
    <location>
        <begin position="206"/>
        <end position="252"/>
    </location>
</feature>
<dbReference type="Gene3D" id="1.20.920.10">
    <property type="entry name" value="Bromodomain-like"/>
    <property type="match status" value="1"/>
</dbReference>
<evidence type="ECO:0000256" key="2">
    <source>
        <dbReference type="ARBA" id="ARBA00023117"/>
    </source>
</evidence>
<keyword evidence="10" id="KW-1185">Reference proteome</keyword>
<evidence type="ECO:0000256" key="3">
    <source>
        <dbReference type="ARBA" id="ARBA00023163"/>
    </source>
</evidence>
<keyword evidence="3" id="KW-0804">Transcription</keyword>
<dbReference type="PROSITE" id="PS50014">
    <property type="entry name" value="BROMODOMAIN_2"/>
    <property type="match status" value="1"/>
</dbReference>
<accession>A0A2I0ACV7</accession>
<feature type="compositionally biased region" description="Low complexity" evidence="6">
    <location>
        <begin position="566"/>
        <end position="596"/>
    </location>
</feature>
<dbReference type="CDD" id="cd05506">
    <property type="entry name" value="Bromo_plant1"/>
    <property type="match status" value="1"/>
</dbReference>
<feature type="domain" description="NET" evidence="8">
    <location>
        <begin position="424"/>
        <end position="505"/>
    </location>
</feature>
<organism evidence="9 10">
    <name type="scientific">Apostasia shenzhenica</name>
    <dbReference type="NCBI Taxonomy" id="1088818"/>
    <lineage>
        <taxon>Eukaryota</taxon>
        <taxon>Viridiplantae</taxon>
        <taxon>Streptophyta</taxon>
        <taxon>Embryophyta</taxon>
        <taxon>Tracheophyta</taxon>
        <taxon>Spermatophyta</taxon>
        <taxon>Magnoliopsida</taxon>
        <taxon>Liliopsida</taxon>
        <taxon>Asparagales</taxon>
        <taxon>Orchidaceae</taxon>
        <taxon>Apostasioideae</taxon>
        <taxon>Apostasia</taxon>
    </lineage>
</organism>
<evidence type="ECO:0000313" key="10">
    <source>
        <dbReference type="Proteomes" id="UP000236161"/>
    </source>
</evidence>
<dbReference type="STRING" id="1088818.A0A2I0ACV7"/>
<reference evidence="9 10" key="1">
    <citation type="journal article" date="2017" name="Nature">
        <title>The Apostasia genome and the evolution of orchids.</title>
        <authorList>
            <person name="Zhang G.Q."/>
            <person name="Liu K.W."/>
            <person name="Li Z."/>
            <person name="Lohaus R."/>
            <person name="Hsiao Y.Y."/>
            <person name="Niu S.C."/>
            <person name="Wang J.Y."/>
            <person name="Lin Y.C."/>
            <person name="Xu Q."/>
            <person name="Chen L.J."/>
            <person name="Yoshida K."/>
            <person name="Fujiwara S."/>
            <person name="Wang Z.W."/>
            <person name="Zhang Y.Q."/>
            <person name="Mitsuda N."/>
            <person name="Wang M."/>
            <person name="Liu G.H."/>
            <person name="Pecoraro L."/>
            <person name="Huang H.X."/>
            <person name="Xiao X.J."/>
            <person name="Lin M."/>
            <person name="Wu X.Y."/>
            <person name="Wu W.L."/>
            <person name="Chen Y.Y."/>
            <person name="Chang S.B."/>
            <person name="Sakamoto S."/>
            <person name="Ohme-Takagi M."/>
            <person name="Yagi M."/>
            <person name="Zeng S.J."/>
            <person name="Shen C.Y."/>
            <person name="Yeh C.M."/>
            <person name="Luo Y.B."/>
            <person name="Tsai W.C."/>
            <person name="Van de Peer Y."/>
            <person name="Liu Z.J."/>
        </authorList>
    </citation>
    <scope>NUCLEOTIDE SEQUENCE [LARGE SCALE GENOMIC DNA]</scope>
    <source>
        <strain evidence="10">cv. Shenzhen</strain>
        <tissue evidence="9">Stem</tissue>
    </source>
</reference>
<dbReference type="Gene3D" id="1.20.1270.220">
    <property type="match status" value="1"/>
</dbReference>
<evidence type="ECO:0000256" key="1">
    <source>
        <dbReference type="ARBA" id="ARBA00023015"/>
    </source>
</evidence>
<dbReference type="PANTHER" id="PTHR45926">
    <property type="entry name" value="OSJNBA0053K19.4 PROTEIN"/>
    <property type="match status" value="1"/>
</dbReference>
<keyword evidence="2 4" id="KW-0103">Bromodomain</keyword>
<evidence type="ECO:0000256" key="4">
    <source>
        <dbReference type="PROSITE-ProRule" id="PRU00035"/>
    </source>
</evidence>
<dbReference type="OrthoDB" id="21449at2759"/>
<feature type="domain" description="Bromo" evidence="7">
    <location>
        <begin position="277"/>
        <end position="349"/>
    </location>
</feature>
<name>A0A2I0ACV7_9ASPA</name>
<dbReference type="InterPro" id="IPR037377">
    <property type="entry name" value="GTE_bromo"/>
</dbReference>
<dbReference type="SUPFAM" id="SSF47370">
    <property type="entry name" value="Bromodomain"/>
    <property type="match status" value="1"/>
</dbReference>
<evidence type="ECO:0000259" key="7">
    <source>
        <dbReference type="PROSITE" id="PS50014"/>
    </source>
</evidence>
<keyword evidence="5" id="KW-0175">Coiled coil</keyword>